<protein>
    <submittedName>
        <fullName evidence="4">4-alpha-glucanotransferase</fullName>
        <ecNumber evidence="4">2.4.1.25</ecNumber>
    </submittedName>
</protein>
<name>A0ABS2MXW0_9BACI</name>
<dbReference type="PANTHER" id="PTHR10357">
    <property type="entry name" value="ALPHA-AMYLASE FAMILY MEMBER"/>
    <property type="match status" value="1"/>
</dbReference>
<evidence type="ECO:0000256" key="1">
    <source>
        <dbReference type="ARBA" id="ARBA00022801"/>
    </source>
</evidence>
<evidence type="ECO:0000256" key="2">
    <source>
        <dbReference type="ARBA" id="ARBA00023295"/>
    </source>
</evidence>
<proteinExistence type="predicted"/>
<evidence type="ECO:0000313" key="5">
    <source>
        <dbReference type="Proteomes" id="UP001296943"/>
    </source>
</evidence>
<dbReference type="InterPro" id="IPR004185">
    <property type="entry name" value="Glyco_hydro_13_lg-like_dom"/>
</dbReference>
<dbReference type="InterPro" id="IPR017853">
    <property type="entry name" value="GH"/>
</dbReference>
<keyword evidence="4" id="KW-0808">Transferase</keyword>
<accession>A0ABS2MXW0</accession>
<dbReference type="SUPFAM" id="SSF51445">
    <property type="entry name" value="(Trans)glycosidases"/>
    <property type="match status" value="1"/>
</dbReference>
<keyword evidence="2" id="KW-0326">Glycosidase</keyword>
<feature type="domain" description="Glycosyl hydrolase family 13 catalytic" evidence="3">
    <location>
        <begin position="143"/>
        <end position="540"/>
    </location>
</feature>
<dbReference type="EMBL" id="JAFBDR010000005">
    <property type="protein sequence ID" value="MBM7570729.1"/>
    <property type="molecule type" value="Genomic_DNA"/>
</dbReference>
<dbReference type="RefSeq" id="WP_204498151.1">
    <property type="nucleotide sequence ID" value="NZ_JAFBDR010000005.1"/>
</dbReference>
<dbReference type="CDD" id="cd11338">
    <property type="entry name" value="AmyAc_CMD"/>
    <property type="match status" value="1"/>
</dbReference>
<evidence type="ECO:0000259" key="3">
    <source>
        <dbReference type="SMART" id="SM00642"/>
    </source>
</evidence>
<dbReference type="Pfam" id="PF00128">
    <property type="entry name" value="Alpha-amylase"/>
    <property type="match status" value="1"/>
</dbReference>
<dbReference type="Gene3D" id="3.90.400.10">
    <property type="entry name" value="Oligo-1,6-glucosidase, Domain 2"/>
    <property type="match status" value="1"/>
</dbReference>
<keyword evidence="5" id="KW-1185">Reference proteome</keyword>
<keyword evidence="4" id="KW-0328">Glycosyltransferase</keyword>
<dbReference type="InterPro" id="IPR014756">
    <property type="entry name" value="Ig_E-set"/>
</dbReference>
<dbReference type="InterPro" id="IPR045857">
    <property type="entry name" value="O16G_dom_2"/>
</dbReference>
<organism evidence="4 5">
    <name type="scientific">Aquibacillus albus</name>
    <dbReference type="NCBI Taxonomy" id="1168171"/>
    <lineage>
        <taxon>Bacteria</taxon>
        <taxon>Bacillati</taxon>
        <taxon>Bacillota</taxon>
        <taxon>Bacilli</taxon>
        <taxon>Bacillales</taxon>
        <taxon>Bacillaceae</taxon>
        <taxon>Aquibacillus</taxon>
    </lineage>
</organism>
<dbReference type="PANTHER" id="PTHR10357:SF210">
    <property type="entry name" value="MALTODEXTRIN GLUCOSIDASE"/>
    <property type="match status" value="1"/>
</dbReference>
<dbReference type="EC" id="2.4.1.25" evidence="4"/>
<keyword evidence="1" id="KW-0378">Hydrolase</keyword>
<dbReference type="InterPro" id="IPR013783">
    <property type="entry name" value="Ig-like_fold"/>
</dbReference>
<dbReference type="Gene3D" id="2.60.40.10">
    <property type="entry name" value="Immunoglobulins"/>
    <property type="match status" value="1"/>
</dbReference>
<evidence type="ECO:0000313" key="4">
    <source>
        <dbReference type="EMBL" id="MBM7570729.1"/>
    </source>
</evidence>
<dbReference type="SUPFAM" id="SSF81296">
    <property type="entry name" value="E set domains"/>
    <property type="match status" value="1"/>
</dbReference>
<dbReference type="Proteomes" id="UP001296943">
    <property type="component" value="Unassembled WGS sequence"/>
</dbReference>
<dbReference type="CDD" id="cd02857">
    <property type="entry name" value="E_set_CDase_PDE_N"/>
    <property type="match status" value="1"/>
</dbReference>
<sequence>MIHQGIYHNSFDLAYREPFGAVPRGSSLSLSLDIDHDYHPVKVMLHFIYDKSNVNNIQVMDVHNQYQSYSVYETTITVPEELQLVWYYFEVVTEEGRVFYGREKAEESGEGMVFDHVPPSWQVTVYNPEYESPTWWKHAIIYQIFPDRFCLAGELQLEKAPKTSLMHTHWNDDPIYIKDEDGKIKRWDFFGGNLQGIIAKLDYIQSLGVTAIYLNPIFQAESNHRYDTGDYHKVDPLLGTKEDLEKLLIEAGKRNIEIMLDGVFSHTGSNSLYFNQKGEYPSIGAYQSVESPYYSWYNFQHHPDLYDAWWGIETLPTLNKENESYQQFLIHNEDSVIKAWQKAGVKNWRLDVADELTDDLIKQIYQQLKKENSSSVLLGEVWEDASNKIAYGKRREYLLGGELDSVMNYPLRQFLLSFMNGEWNAHTLKRKLLTLYEHYPKQYFYATMNMLSNHDVERLKTVLDGFMSEKMPREEKNRRITEQIKALSLWIYTFPGVPSLYYGDEAGLTGGEDPDNRKPYPWGREEKELVTWYQTIGGWRREYSALRTGHWKPHVLHNDVLAFERWNANGRDAFGNNSNNEHFLYLMNRNLHEEVEITLPIRQGKWQHLLDYRMFHETVRISPCECMLLKLS</sequence>
<reference evidence="4 5" key="1">
    <citation type="submission" date="2021-01" db="EMBL/GenBank/DDBJ databases">
        <title>Genomic Encyclopedia of Type Strains, Phase IV (KMG-IV): sequencing the most valuable type-strain genomes for metagenomic binning, comparative biology and taxonomic classification.</title>
        <authorList>
            <person name="Goeker M."/>
        </authorList>
    </citation>
    <scope>NUCLEOTIDE SEQUENCE [LARGE SCALE GENOMIC DNA]</scope>
    <source>
        <strain evidence="4 5">DSM 23711</strain>
    </source>
</reference>
<dbReference type="Gene3D" id="3.20.20.80">
    <property type="entry name" value="Glycosidases"/>
    <property type="match status" value="1"/>
</dbReference>
<comment type="caution">
    <text evidence="4">The sequence shown here is derived from an EMBL/GenBank/DDBJ whole genome shotgun (WGS) entry which is preliminary data.</text>
</comment>
<dbReference type="InterPro" id="IPR006047">
    <property type="entry name" value="GH13_cat_dom"/>
</dbReference>
<dbReference type="SMART" id="SM00642">
    <property type="entry name" value="Aamy"/>
    <property type="match status" value="1"/>
</dbReference>
<gene>
    <name evidence="4" type="ORF">JOC48_001207</name>
</gene>
<dbReference type="GO" id="GO:0004134">
    <property type="term" value="F:4-alpha-glucanotransferase activity"/>
    <property type="evidence" value="ECO:0007669"/>
    <property type="project" value="UniProtKB-EC"/>
</dbReference>